<reference evidence="2" key="2">
    <citation type="journal article" date="2015" name="Fish Shellfish Immunol.">
        <title>Early steps in the European eel (Anguilla anguilla)-Vibrio vulnificus interaction in the gills: Role of the RtxA13 toxin.</title>
        <authorList>
            <person name="Callol A."/>
            <person name="Pajuelo D."/>
            <person name="Ebbesson L."/>
            <person name="Teles M."/>
            <person name="MacKenzie S."/>
            <person name="Amaro C."/>
        </authorList>
    </citation>
    <scope>NUCLEOTIDE SEQUENCE</scope>
</reference>
<keyword evidence="1" id="KW-0812">Transmembrane</keyword>
<feature type="transmembrane region" description="Helical" evidence="1">
    <location>
        <begin position="16"/>
        <end position="37"/>
    </location>
</feature>
<accession>A0A0E9W979</accession>
<keyword evidence="1" id="KW-0472">Membrane</keyword>
<proteinExistence type="predicted"/>
<evidence type="ECO:0000256" key="1">
    <source>
        <dbReference type="SAM" id="Phobius"/>
    </source>
</evidence>
<dbReference type="EMBL" id="GBXM01021680">
    <property type="protein sequence ID" value="JAH86897.1"/>
    <property type="molecule type" value="Transcribed_RNA"/>
</dbReference>
<protein>
    <submittedName>
        <fullName evidence="2">Uncharacterized protein</fullName>
    </submittedName>
</protein>
<evidence type="ECO:0000313" key="2">
    <source>
        <dbReference type="EMBL" id="JAH86897.1"/>
    </source>
</evidence>
<name>A0A0E9W979_ANGAN</name>
<organism evidence="2">
    <name type="scientific">Anguilla anguilla</name>
    <name type="common">European freshwater eel</name>
    <name type="synonym">Muraena anguilla</name>
    <dbReference type="NCBI Taxonomy" id="7936"/>
    <lineage>
        <taxon>Eukaryota</taxon>
        <taxon>Metazoa</taxon>
        <taxon>Chordata</taxon>
        <taxon>Craniata</taxon>
        <taxon>Vertebrata</taxon>
        <taxon>Euteleostomi</taxon>
        <taxon>Actinopterygii</taxon>
        <taxon>Neopterygii</taxon>
        <taxon>Teleostei</taxon>
        <taxon>Anguilliformes</taxon>
        <taxon>Anguillidae</taxon>
        <taxon>Anguilla</taxon>
    </lineage>
</organism>
<reference evidence="2" key="1">
    <citation type="submission" date="2014-11" db="EMBL/GenBank/DDBJ databases">
        <authorList>
            <person name="Amaro Gonzalez C."/>
        </authorList>
    </citation>
    <scope>NUCLEOTIDE SEQUENCE</scope>
</reference>
<sequence>MTIKTSMHTKNTSIDHAFYIQLLFCMKRSIVILLWLIQAGLHK</sequence>
<keyword evidence="1" id="KW-1133">Transmembrane helix</keyword>
<dbReference type="AlphaFoldDB" id="A0A0E9W979"/>